<dbReference type="Proteomes" id="UP001149074">
    <property type="component" value="Unassembled WGS sequence"/>
</dbReference>
<dbReference type="GO" id="GO:0005886">
    <property type="term" value="C:plasma membrane"/>
    <property type="evidence" value="ECO:0007669"/>
    <property type="project" value="TreeGrafter"/>
</dbReference>
<dbReference type="AlphaFoldDB" id="A0A9W9FDA2"/>
<evidence type="ECO:0000259" key="7">
    <source>
        <dbReference type="PROSITE" id="PS50850"/>
    </source>
</evidence>
<evidence type="ECO:0000313" key="9">
    <source>
        <dbReference type="Proteomes" id="UP001149074"/>
    </source>
</evidence>
<keyword evidence="4 6" id="KW-0472">Membrane</keyword>
<dbReference type="RefSeq" id="XP_056473721.1">
    <property type="nucleotide sequence ID" value="XM_056617562.1"/>
</dbReference>
<gene>
    <name evidence="8" type="ORF">N7532_005068</name>
</gene>
<proteinExistence type="predicted"/>
<organism evidence="8 9">
    <name type="scientific">Penicillium argentinense</name>
    <dbReference type="NCBI Taxonomy" id="1131581"/>
    <lineage>
        <taxon>Eukaryota</taxon>
        <taxon>Fungi</taxon>
        <taxon>Dikarya</taxon>
        <taxon>Ascomycota</taxon>
        <taxon>Pezizomycotina</taxon>
        <taxon>Eurotiomycetes</taxon>
        <taxon>Eurotiomycetidae</taxon>
        <taxon>Eurotiales</taxon>
        <taxon>Aspergillaceae</taxon>
        <taxon>Penicillium</taxon>
    </lineage>
</organism>
<dbReference type="FunFam" id="1.20.1250.20:FF:000011">
    <property type="entry name" value="MFS multidrug transporter, putative"/>
    <property type="match status" value="1"/>
</dbReference>
<sequence length="548" mass="60533">TPSLHRFPSSSTSSSTSAKMANQFDSATTTPRHSMDLRNAPAESNSDPSAIEKETPTPIPRDDTDVESAPNQPAPEKPADKDPNLVEWDGLQDPENPQNFSRVRKWVITVVMSSMTMWITFASSVFSTATVVTAKEFNVSTEVMVLGTSLTVFGFALGPLFWAPLSELYGRRLPLFSGYAIFAIFQIPVAVAQNLETIMICRFLQGVFGCSPLAVVGGAMADIWDPVDRAVAIAMFSSATFLGPTLGPIIGGFVTDSYLGWRWTAWITLIASSFFGLLALIIVPETYGPKLLQMRAARLRRETRNWALHSFLDEHEPSLSDIVYKYLLRPFQMLAMEPILICITIYLALIYGILYLFFEAYPVSFSEVRGWTSEGVAALPFIGIMIGVLCGVALIIYTTKTRFARKLAKHGRVVPEERLLPMMIASVLLPVGLFWFGWTSSPNVHWAPQVIAGIPIGMGILVIFMQGLNYIIDVYMMYANSAIAANTLIRSALGGAFPLFATQMYHKLGVNWASSVLGFITIAMIPIPILFFFYGAKIRAMSRFTPKF</sequence>
<dbReference type="Pfam" id="PF07690">
    <property type="entry name" value="MFS_1"/>
    <property type="match status" value="1"/>
</dbReference>
<feature type="domain" description="Major facilitator superfamily (MFS) profile" evidence="7">
    <location>
        <begin position="108"/>
        <end position="548"/>
    </location>
</feature>
<protein>
    <recommendedName>
        <fullName evidence="7">Major facilitator superfamily (MFS) profile domain-containing protein</fullName>
    </recommendedName>
</protein>
<dbReference type="Gene3D" id="1.20.1250.20">
    <property type="entry name" value="MFS general substrate transporter like domains"/>
    <property type="match status" value="1"/>
</dbReference>
<reference evidence="8" key="2">
    <citation type="journal article" date="2023" name="IMA Fungus">
        <title>Comparative genomic study of the Penicillium genus elucidates a diverse pangenome and 15 lateral gene transfer events.</title>
        <authorList>
            <person name="Petersen C."/>
            <person name="Sorensen T."/>
            <person name="Nielsen M.R."/>
            <person name="Sondergaard T.E."/>
            <person name="Sorensen J.L."/>
            <person name="Fitzpatrick D.A."/>
            <person name="Frisvad J.C."/>
            <person name="Nielsen K.L."/>
        </authorList>
    </citation>
    <scope>NUCLEOTIDE SEQUENCE</scope>
    <source>
        <strain evidence="8">IBT 30761</strain>
    </source>
</reference>
<name>A0A9W9FDA2_9EURO</name>
<dbReference type="CDD" id="cd17323">
    <property type="entry name" value="MFS_Tpo1_MDR_like"/>
    <property type="match status" value="1"/>
</dbReference>
<dbReference type="GO" id="GO:0022857">
    <property type="term" value="F:transmembrane transporter activity"/>
    <property type="evidence" value="ECO:0007669"/>
    <property type="project" value="InterPro"/>
</dbReference>
<feature type="non-terminal residue" evidence="8">
    <location>
        <position position="548"/>
    </location>
</feature>
<keyword evidence="3 6" id="KW-1133">Transmembrane helix</keyword>
<feature type="transmembrane region" description="Helical" evidence="6">
    <location>
        <begin position="173"/>
        <end position="191"/>
    </location>
</feature>
<feature type="transmembrane region" description="Helical" evidence="6">
    <location>
        <begin position="512"/>
        <end position="534"/>
    </location>
</feature>
<feature type="region of interest" description="Disordered" evidence="5">
    <location>
        <begin position="1"/>
        <end position="96"/>
    </location>
</feature>
<feature type="transmembrane region" description="Helical" evidence="6">
    <location>
        <begin position="483"/>
        <end position="506"/>
    </location>
</feature>
<feature type="transmembrane region" description="Helical" evidence="6">
    <location>
        <begin position="143"/>
        <end position="161"/>
    </location>
</feature>
<feature type="transmembrane region" description="Helical" evidence="6">
    <location>
        <begin position="419"/>
        <end position="438"/>
    </location>
</feature>
<evidence type="ECO:0000256" key="1">
    <source>
        <dbReference type="ARBA" id="ARBA00004141"/>
    </source>
</evidence>
<comment type="subcellular location">
    <subcellularLocation>
        <location evidence="1">Membrane</location>
        <topology evidence="1">Multi-pass membrane protein</topology>
    </subcellularLocation>
</comment>
<dbReference type="GeneID" id="81356541"/>
<dbReference type="EMBL" id="JAPQKI010000005">
    <property type="protein sequence ID" value="KAJ5098067.1"/>
    <property type="molecule type" value="Genomic_DNA"/>
</dbReference>
<evidence type="ECO:0000256" key="2">
    <source>
        <dbReference type="ARBA" id="ARBA00022692"/>
    </source>
</evidence>
<reference evidence="8" key="1">
    <citation type="submission" date="2022-11" db="EMBL/GenBank/DDBJ databases">
        <authorList>
            <person name="Petersen C."/>
        </authorList>
    </citation>
    <scope>NUCLEOTIDE SEQUENCE</scope>
    <source>
        <strain evidence="8">IBT 30761</strain>
    </source>
</reference>
<evidence type="ECO:0000256" key="5">
    <source>
        <dbReference type="SAM" id="MobiDB-lite"/>
    </source>
</evidence>
<feature type="transmembrane region" description="Helical" evidence="6">
    <location>
        <begin position="106"/>
        <end position="131"/>
    </location>
</feature>
<evidence type="ECO:0000256" key="3">
    <source>
        <dbReference type="ARBA" id="ARBA00022989"/>
    </source>
</evidence>
<feature type="compositionally biased region" description="Basic and acidic residues" evidence="5">
    <location>
        <begin position="50"/>
        <end position="63"/>
    </location>
</feature>
<keyword evidence="9" id="KW-1185">Reference proteome</keyword>
<dbReference type="InterPro" id="IPR020846">
    <property type="entry name" value="MFS_dom"/>
</dbReference>
<feature type="transmembrane region" description="Helical" evidence="6">
    <location>
        <begin position="450"/>
        <end position="471"/>
    </location>
</feature>
<accession>A0A9W9FDA2</accession>
<feature type="transmembrane region" description="Helical" evidence="6">
    <location>
        <begin position="231"/>
        <end position="251"/>
    </location>
</feature>
<feature type="transmembrane region" description="Helical" evidence="6">
    <location>
        <begin position="203"/>
        <end position="224"/>
    </location>
</feature>
<evidence type="ECO:0000313" key="8">
    <source>
        <dbReference type="EMBL" id="KAJ5098067.1"/>
    </source>
</evidence>
<dbReference type="OrthoDB" id="446368at2759"/>
<feature type="transmembrane region" description="Helical" evidence="6">
    <location>
        <begin position="378"/>
        <end position="398"/>
    </location>
</feature>
<dbReference type="SUPFAM" id="SSF103473">
    <property type="entry name" value="MFS general substrate transporter"/>
    <property type="match status" value="1"/>
</dbReference>
<evidence type="ECO:0000256" key="4">
    <source>
        <dbReference type="ARBA" id="ARBA00023136"/>
    </source>
</evidence>
<dbReference type="InterPro" id="IPR011701">
    <property type="entry name" value="MFS"/>
</dbReference>
<dbReference type="PANTHER" id="PTHR23502:SF47">
    <property type="entry name" value="MAJOR FACILITATOR SUPERFAMILY (MFS) PROFILE DOMAIN-CONTAINING PROTEIN-RELATED"/>
    <property type="match status" value="1"/>
</dbReference>
<feature type="transmembrane region" description="Helical" evidence="6">
    <location>
        <begin position="263"/>
        <end position="283"/>
    </location>
</feature>
<dbReference type="PROSITE" id="PS50850">
    <property type="entry name" value="MFS"/>
    <property type="match status" value="1"/>
</dbReference>
<comment type="caution">
    <text evidence="8">The sequence shown here is derived from an EMBL/GenBank/DDBJ whole genome shotgun (WGS) entry which is preliminary data.</text>
</comment>
<dbReference type="PANTHER" id="PTHR23502">
    <property type="entry name" value="MAJOR FACILITATOR SUPERFAMILY"/>
    <property type="match status" value="1"/>
</dbReference>
<evidence type="ECO:0000256" key="6">
    <source>
        <dbReference type="SAM" id="Phobius"/>
    </source>
</evidence>
<keyword evidence="2 6" id="KW-0812">Transmembrane</keyword>
<dbReference type="InterPro" id="IPR036259">
    <property type="entry name" value="MFS_trans_sf"/>
</dbReference>
<feature type="transmembrane region" description="Helical" evidence="6">
    <location>
        <begin position="339"/>
        <end position="358"/>
    </location>
</feature>
<feature type="compositionally biased region" description="Polar residues" evidence="5">
    <location>
        <begin position="18"/>
        <end position="32"/>
    </location>
</feature>